<dbReference type="SMART" id="SM00415">
    <property type="entry name" value="HSF"/>
    <property type="match status" value="1"/>
</dbReference>
<proteinExistence type="inferred from homology"/>
<evidence type="ECO:0000256" key="1">
    <source>
        <dbReference type="ARBA" id="ARBA00000900"/>
    </source>
</evidence>
<keyword evidence="13" id="KW-0256">Endoplasmic reticulum</keyword>
<dbReference type="InterPro" id="IPR045103">
    <property type="entry name" value="RNF5/RNF185-like"/>
</dbReference>
<feature type="non-terminal residue" evidence="16">
    <location>
        <position position="1"/>
    </location>
</feature>
<evidence type="ECO:0000256" key="10">
    <source>
        <dbReference type="ARBA" id="ARBA00023136"/>
    </source>
</evidence>
<organism evidence="16 17">
    <name type="scientific">Cucurbita argyrosperma subsp. sororia</name>
    <dbReference type="NCBI Taxonomy" id="37648"/>
    <lineage>
        <taxon>Eukaryota</taxon>
        <taxon>Viridiplantae</taxon>
        <taxon>Streptophyta</taxon>
        <taxon>Embryophyta</taxon>
        <taxon>Tracheophyta</taxon>
        <taxon>Spermatophyta</taxon>
        <taxon>Magnoliopsida</taxon>
        <taxon>eudicotyledons</taxon>
        <taxon>Gunneridae</taxon>
        <taxon>Pentapetalae</taxon>
        <taxon>rosids</taxon>
        <taxon>fabids</taxon>
        <taxon>Cucurbitales</taxon>
        <taxon>Cucurbitaceae</taxon>
        <taxon>Cucurbiteae</taxon>
        <taxon>Cucurbita</taxon>
    </lineage>
</organism>
<keyword evidence="5 13" id="KW-0479">Metal-binding</keyword>
<evidence type="ECO:0000259" key="15">
    <source>
        <dbReference type="PROSITE" id="PS50089"/>
    </source>
</evidence>
<dbReference type="Proteomes" id="UP000685013">
    <property type="component" value="Chromosome 7"/>
</dbReference>
<dbReference type="InterPro" id="IPR017907">
    <property type="entry name" value="Znf_RING_CS"/>
</dbReference>
<dbReference type="GO" id="GO:0061630">
    <property type="term" value="F:ubiquitin protein ligase activity"/>
    <property type="evidence" value="ECO:0007669"/>
    <property type="project" value="UniProtKB-UniRule"/>
</dbReference>
<sequence>MAYEQCFAQGWKHVSGTGGTDRETNKGCFDCNICLDFAHEPVVTLCGHLYCWPCIYKWLHVKSVSLAIDEQPQCPVCKADISHTTMVPLYGRGQMAEEVGPEAKAMHQDNVDIPPRPSACGNQILATLSTHQQQLRYRNPYQRPNHDPLLFGNYEEDSPAPSLNLGRTSFSGFHHPVVGMIGDFMYARVFGNSDNLYSYQNSYHLTGSRRNRLRRQEMQAEKSLNRISIFLFCCKLHICLLFNETTVERRGSLDFPYSWSSKTRNPAPFLSKTYDLLEEAGSFHFKAADQEEEEEEEEEENRIVSWNAEGNGFIVWSPAEFSEVLLPKYFKHNNFSSFIRQLNTYGFKKTSQKRWEFKHEKFQRGNKQMLGEIVRKKCEPSVFPAFLRSSHEGAETMAVGQRNGDHLQLMEENKNLRRRKLELQARIARFKALHIRLLDCLDQCIKK</sequence>
<dbReference type="FunFam" id="1.10.10.10:FF:000660">
    <property type="entry name" value="Heat stress transcription factor A-6b"/>
    <property type="match status" value="1"/>
</dbReference>
<evidence type="ECO:0000313" key="17">
    <source>
        <dbReference type="Proteomes" id="UP000685013"/>
    </source>
</evidence>
<dbReference type="GO" id="GO:0005789">
    <property type="term" value="C:endoplasmic reticulum membrane"/>
    <property type="evidence" value="ECO:0007669"/>
    <property type="project" value="UniProtKB-SubCell"/>
</dbReference>
<dbReference type="PROSITE" id="PS50089">
    <property type="entry name" value="ZF_RING_2"/>
    <property type="match status" value="1"/>
</dbReference>
<comment type="subcellular location">
    <subcellularLocation>
        <location evidence="2">Endomembrane system</location>
    </subcellularLocation>
    <subcellularLocation>
        <location evidence="13">Endoplasmic reticulum membrane</location>
        <topology evidence="13">Single-pass type IV membrane protein</topology>
    </subcellularLocation>
</comment>
<evidence type="ECO:0000256" key="9">
    <source>
        <dbReference type="ARBA" id="ARBA00023125"/>
    </source>
</evidence>
<comment type="function">
    <text evidence="13">E3 ubiquitin-protein ligase.</text>
</comment>
<dbReference type="InterPro" id="IPR001841">
    <property type="entry name" value="Znf_RING"/>
</dbReference>
<evidence type="ECO:0000256" key="12">
    <source>
        <dbReference type="RuleBase" id="RU004020"/>
    </source>
</evidence>
<keyword evidence="4 13" id="KW-0808">Transferase</keyword>
<dbReference type="SMART" id="SM00184">
    <property type="entry name" value="RING"/>
    <property type="match status" value="1"/>
</dbReference>
<comment type="catalytic activity">
    <reaction evidence="1 13">
        <text>S-ubiquitinyl-[E2 ubiquitin-conjugating enzyme]-L-cysteine + [acceptor protein]-L-lysine = [E2 ubiquitin-conjugating enzyme]-L-cysteine + N(6)-ubiquitinyl-[acceptor protein]-L-lysine.</text>
        <dbReference type="EC" id="2.3.2.27"/>
    </reaction>
</comment>
<evidence type="ECO:0000256" key="13">
    <source>
        <dbReference type="RuleBase" id="RU369090"/>
    </source>
</evidence>
<evidence type="ECO:0000256" key="3">
    <source>
        <dbReference type="ARBA" id="ARBA00004906"/>
    </source>
</evidence>
<evidence type="ECO:0000256" key="5">
    <source>
        <dbReference type="ARBA" id="ARBA00022723"/>
    </source>
</evidence>
<comment type="caution">
    <text evidence="16">The sequence shown here is derived from an EMBL/GenBank/DDBJ whole genome shotgun (WGS) entry which is preliminary data.</text>
</comment>
<keyword evidence="14" id="KW-0175">Coiled coil</keyword>
<evidence type="ECO:0000256" key="8">
    <source>
        <dbReference type="ARBA" id="ARBA00022833"/>
    </source>
</evidence>
<keyword evidence="7 13" id="KW-0833">Ubl conjugation pathway</keyword>
<evidence type="ECO:0000256" key="14">
    <source>
        <dbReference type="SAM" id="Coils"/>
    </source>
</evidence>
<keyword evidence="17" id="KW-1185">Reference proteome</keyword>
<evidence type="ECO:0000256" key="2">
    <source>
        <dbReference type="ARBA" id="ARBA00004308"/>
    </source>
</evidence>
<feature type="domain" description="RING-type" evidence="15">
    <location>
        <begin position="31"/>
        <end position="78"/>
    </location>
</feature>
<evidence type="ECO:0000313" key="16">
    <source>
        <dbReference type="EMBL" id="KAG6594605.1"/>
    </source>
</evidence>
<dbReference type="GO" id="GO:0003700">
    <property type="term" value="F:DNA-binding transcription factor activity"/>
    <property type="evidence" value="ECO:0007669"/>
    <property type="project" value="InterPro"/>
</dbReference>
<dbReference type="GO" id="GO:0043565">
    <property type="term" value="F:sequence-specific DNA binding"/>
    <property type="evidence" value="ECO:0007669"/>
    <property type="project" value="InterPro"/>
</dbReference>
<dbReference type="GO" id="GO:0008270">
    <property type="term" value="F:zinc ion binding"/>
    <property type="evidence" value="ECO:0007669"/>
    <property type="project" value="UniProtKB-KW"/>
</dbReference>
<reference evidence="16 17" key="1">
    <citation type="journal article" date="2021" name="Hortic Res">
        <title>The domestication of Cucurbita argyrosperma as revealed by the genome of its wild relative.</title>
        <authorList>
            <person name="Barrera-Redondo J."/>
            <person name="Sanchez-de la Vega G."/>
            <person name="Aguirre-Liguori J.A."/>
            <person name="Castellanos-Morales G."/>
            <person name="Gutierrez-Guerrero Y.T."/>
            <person name="Aguirre-Dugua X."/>
            <person name="Aguirre-Planter E."/>
            <person name="Tenaillon M.I."/>
            <person name="Lira-Saade R."/>
            <person name="Eguiarte L.E."/>
        </authorList>
    </citation>
    <scope>NUCLEOTIDE SEQUENCE [LARGE SCALE GENOMIC DNA]</scope>
    <source>
        <strain evidence="16">JBR-2021</strain>
    </source>
</reference>
<feature type="coiled-coil region" evidence="14">
    <location>
        <begin position="406"/>
        <end position="433"/>
    </location>
</feature>
<evidence type="ECO:0000256" key="6">
    <source>
        <dbReference type="ARBA" id="ARBA00022771"/>
    </source>
</evidence>
<comment type="pathway">
    <text evidence="3 13">Protein modification; protein ubiquitination.</text>
</comment>
<dbReference type="PROSITE" id="PS00518">
    <property type="entry name" value="ZF_RING_1"/>
    <property type="match status" value="1"/>
</dbReference>
<dbReference type="CDD" id="cd16745">
    <property type="entry name" value="RING-HC_AtRMA-like"/>
    <property type="match status" value="1"/>
</dbReference>
<protein>
    <recommendedName>
        <fullName evidence="13">E3 ubiquitin-protein ligase RMA</fullName>
        <ecNumber evidence="13">2.3.2.27</ecNumber>
    </recommendedName>
    <alternativeName>
        <fullName evidence="13">Protein RING membrane-anchor</fullName>
    </alternativeName>
    <alternativeName>
        <fullName evidence="13">RING-type E3 ubiquitin transferase RMA</fullName>
    </alternativeName>
</protein>
<dbReference type="InterPro" id="IPR018957">
    <property type="entry name" value="Znf_C3HC4_RING-type"/>
</dbReference>
<dbReference type="InterPro" id="IPR000232">
    <property type="entry name" value="HSF_DNA-bd"/>
</dbReference>
<keyword evidence="10" id="KW-0472">Membrane</keyword>
<dbReference type="Pfam" id="PF00447">
    <property type="entry name" value="HSF_DNA-bind"/>
    <property type="match status" value="1"/>
</dbReference>
<comment type="domain">
    <text evidence="13">The RING-type zinc finger domain is responsible for E3 ligase activity.</text>
</comment>
<dbReference type="EC" id="2.3.2.27" evidence="13"/>
<dbReference type="Pfam" id="PF00097">
    <property type="entry name" value="zf-C3HC4"/>
    <property type="match status" value="1"/>
</dbReference>
<keyword evidence="9" id="KW-0238">DNA-binding</keyword>
<name>A0AAV6N8K9_9ROSI</name>
<evidence type="ECO:0000256" key="4">
    <source>
        <dbReference type="ARBA" id="ARBA00022679"/>
    </source>
</evidence>
<evidence type="ECO:0000256" key="11">
    <source>
        <dbReference type="PROSITE-ProRule" id="PRU00175"/>
    </source>
</evidence>
<gene>
    <name evidence="16" type="primary">RMA1H1</name>
    <name evidence="16" type="ORF">SDJN03_11158</name>
</gene>
<accession>A0AAV6N8K9</accession>
<dbReference type="AlphaFoldDB" id="A0AAV6N8K9"/>
<dbReference type="PANTHER" id="PTHR12313">
    <property type="entry name" value="E3 UBIQUITIN-PROTEIN LIGASE RNF5-RELATED"/>
    <property type="match status" value="1"/>
</dbReference>
<keyword evidence="8 13" id="KW-0862">Zinc</keyword>
<dbReference type="GO" id="GO:0006511">
    <property type="term" value="P:ubiquitin-dependent protein catabolic process"/>
    <property type="evidence" value="ECO:0007669"/>
    <property type="project" value="UniProtKB-UniRule"/>
</dbReference>
<keyword evidence="6 11" id="KW-0863">Zinc-finger</keyword>
<dbReference type="EMBL" id="JAGKQH010000007">
    <property type="protein sequence ID" value="KAG6594605.1"/>
    <property type="molecule type" value="Genomic_DNA"/>
</dbReference>
<comment type="similarity">
    <text evidence="12">Belongs to the HSF family.</text>
</comment>
<evidence type="ECO:0000256" key="7">
    <source>
        <dbReference type="ARBA" id="ARBA00022786"/>
    </source>
</evidence>